<feature type="coiled-coil region" evidence="1">
    <location>
        <begin position="483"/>
        <end position="510"/>
    </location>
</feature>
<name>A4VD49_TETTS</name>
<evidence type="ECO:0000256" key="1">
    <source>
        <dbReference type="SAM" id="Coils"/>
    </source>
</evidence>
<dbReference type="AlphaFoldDB" id="A4VD49"/>
<accession>A4VD49</accession>
<keyword evidence="4" id="KW-1185">Reference proteome</keyword>
<dbReference type="InParanoid" id="A4VD49"/>
<keyword evidence="1" id="KW-0175">Coiled coil</keyword>
<evidence type="ECO:0000256" key="2">
    <source>
        <dbReference type="SAM" id="MobiDB-lite"/>
    </source>
</evidence>
<dbReference type="EMBL" id="GG662540">
    <property type="protein sequence ID" value="EDK31454.1"/>
    <property type="molecule type" value="Genomic_DNA"/>
</dbReference>
<organism evidence="3 4">
    <name type="scientific">Tetrahymena thermophila (strain SB210)</name>
    <dbReference type="NCBI Taxonomy" id="312017"/>
    <lineage>
        <taxon>Eukaryota</taxon>
        <taxon>Sar</taxon>
        <taxon>Alveolata</taxon>
        <taxon>Ciliophora</taxon>
        <taxon>Intramacronucleata</taxon>
        <taxon>Oligohymenophorea</taxon>
        <taxon>Hymenostomatida</taxon>
        <taxon>Tetrahymenina</taxon>
        <taxon>Tetrahymenidae</taxon>
        <taxon>Tetrahymena</taxon>
    </lineage>
</organism>
<evidence type="ECO:0000313" key="3">
    <source>
        <dbReference type="EMBL" id="EDK31454.1"/>
    </source>
</evidence>
<dbReference type="KEGG" id="tet:TTHERM_00624129"/>
<protein>
    <submittedName>
        <fullName evidence="3">Uncharacterized protein</fullName>
    </submittedName>
</protein>
<dbReference type="RefSeq" id="XP_001471442.1">
    <property type="nucleotide sequence ID" value="XM_001471392.2"/>
</dbReference>
<proteinExistence type="predicted"/>
<dbReference type="GeneID" id="7822937"/>
<evidence type="ECO:0000313" key="4">
    <source>
        <dbReference type="Proteomes" id="UP000009168"/>
    </source>
</evidence>
<sequence length="538" mass="63579">MFPTAIDIQQIPQDSHRSALSTIQQKYEKIISNRTPSKRLDNDSPAAISSTSASKSTFSVMHNQNQLHSQRPKVIFHHIHETDYTLESHLKNIIKPKPENTEKIREAQIKKEMVQYLQNTKLESPLKSKSVKDKFFSKQSRQKRSEERQETYQKTLQRLFRSQMNTSCSTKYSKSANTYTTLKSDSVMVPDDQQTQLHLSQFSCITPKKTLFNEHVDYWDYDGFYDQFQYNQSSMKRSILRQRQNPSDSQMNNTSYLKDKKIRNGSVIAQKQQQINVLKLARPVSNEAQILRQHIMHPKIDHILEKYNFSKAAPSKKGALNESQLAKNIDLNDLSQKFLKSQLSQQEQSEYRGRLKSKVHKLVRKENDIYSPHKVPDYQNFKQDFYELNCNNIKKAFNNFKEYQTKEFDTFYNVKAKNPYLKVYCDGQQKLVNMYLEQTDLEERIFYQYDHDPFINDPKTYEIFDIVGRSYMKQVPPHPFQHKRRYAKNEQQLERELNKTQQVYQQIIKENTDKSDQTIELSSPQSPLSLRAYSSFVN</sequence>
<reference evidence="4" key="1">
    <citation type="journal article" date="2006" name="PLoS Biol.">
        <title>Macronuclear genome sequence of the ciliate Tetrahymena thermophila, a model eukaryote.</title>
        <authorList>
            <person name="Eisen J.A."/>
            <person name="Coyne R.S."/>
            <person name="Wu M."/>
            <person name="Wu D."/>
            <person name="Thiagarajan M."/>
            <person name="Wortman J.R."/>
            <person name="Badger J.H."/>
            <person name="Ren Q."/>
            <person name="Amedeo P."/>
            <person name="Jones K.M."/>
            <person name="Tallon L.J."/>
            <person name="Delcher A.L."/>
            <person name="Salzberg S.L."/>
            <person name="Silva J.C."/>
            <person name="Haas B.J."/>
            <person name="Majoros W.H."/>
            <person name="Farzad M."/>
            <person name="Carlton J.M."/>
            <person name="Smith R.K. Jr."/>
            <person name="Garg J."/>
            <person name="Pearlman R.E."/>
            <person name="Karrer K.M."/>
            <person name="Sun L."/>
            <person name="Manning G."/>
            <person name="Elde N.C."/>
            <person name="Turkewitz A.P."/>
            <person name="Asai D.J."/>
            <person name="Wilkes D.E."/>
            <person name="Wang Y."/>
            <person name="Cai H."/>
            <person name="Collins K."/>
            <person name="Stewart B.A."/>
            <person name="Lee S.R."/>
            <person name="Wilamowska K."/>
            <person name="Weinberg Z."/>
            <person name="Ruzzo W.L."/>
            <person name="Wloga D."/>
            <person name="Gaertig J."/>
            <person name="Frankel J."/>
            <person name="Tsao C.-C."/>
            <person name="Gorovsky M.A."/>
            <person name="Keeling P.J."/>
            <person name="Waller R.F."/>
            <person name="Patron N.J."/>
            <person name="Cherry J.M."/>
            <person name="Stover N.A."/>
            <person name="Krieger C.J."/>
            <person name="del Toro C."/>
            <person name="Ryder H.F."/>
            <person name="Williamson S.C."/>
            <person name="Barbeau R.A."/>
            <person name="Hamilton E.P."/>
            <person name="Orias E."/>
        </authorList>
    </citation>
    <scope>NUCLEOTIDE SEQUENCE [LARGE SCALE GENOMIC DNA]</scope>
    <source>
        <strain evidence="4">SB210</strain>
    </source>
</reference>
<feature type="compositionally biased region" description="Low complexity" evidence="2">
    <location>
        <begin position="44"/>
        <end position="57"/>
    </location>
</feature>
<feature type="region of interest" description="Disordered" evidence="2">
    <location>
        <begin position="32"/>
        <end position="57"/>
    </location>
</feature>
<dbReference type="Proteomes" id="UP000009168">
    <property type="component" value="Unassembled WGS sequence"/>
</dbReference>
<dbReference type="HOGENOM" id="CLU_506728_0_0_1"/>
<gene>
    <name evidence="3" type="ORF">TTHERM_00624129</name>
</gene>